<organism evidence="9 10">
    <name type="scientific">Candidatus Ozemobacter sibiricus</name>
    <dbReference type="NCBI Taxonomy" id="2268124"/>
    <lineage>
        <taxon>Bacteria</taxon>
        <taxon>Candidatus Ozemobacteria</taxon>
        <taxon>Candidatus Ozemobacterales</taxon>
        <taxon>Candidatus Ozemobacteraceae</taxon>
        <taxon>Candidatus Ozemobacter</taxon>
    </lineage>
</organism>
<evidence type="ECO:0000259" key="8">
    <source>
        <dbReference type="Pfam" id="PF08281"/>
    </source>
</evidence>
<dbReference type="InterPro" id="IPR013325">
    <property type="entry name" value="RNA_pol_sigma_r2"/>
</dbReference>
<keyword evidence="6" id="KW-1133">Transmembrane helix</keyword>
<evidence type="ECO:0000256" key="2">
    <source>
        <dbReference type="ARBA" id="ARBA00023015"/>
    </source>
</evidence>
<evidence type="ECO:0000256" key="6">
    <source>
        <dbReference type="SAM" id="Phobius"/>
    </source>
</evidence>
<dbReference type="Pfam" id="PF08281">
    <property type="entry name" value="Sigma70_r4_2"/>
    <property type="match status" value="1"/>
</dbReference>
<comment type="caution">
    <text evidence="9">The sequence shown here is derived from an EMBL/GenBank/DDBJ whole genome shotgun (WGS) entry which is preliminary data.</text>
</comment>
<dbReference type="GO" id="GO:0003677">
    <property type="term" value="F:DNA binding"/>
    <property type="evidence" value="ECO:0007669"/>
    <property type="project" value="UniProtKB-KW"/>
</dbReference>
<evidence type="ECO:0000313" key="9">
    <source>
        <dbReference type="EMBL" id="RCK79642.1"/>
    </source>
</evidence>
<dbReference type="Proteomes" id="UP000252355">
    <property type="component" value="Unassembled WGS sequence"/>
</dbReference>
<evidence type="ECO:0000256" key="5">
    <source>
        <dbReference type="ARBA" id="ARBA00023163"/>
    </source>
</evidence>
<dbReference type="Pfam" id="PF04542">
    <property type="entry name" value="Sigma70_r2"/>
    <property type="match status" value="1"/>
</dbReference>
<dbReference type="InterPro" id="IPR039425">
    <property type="entry name" value="RNA_pol_sigma-70-like"/>
</dbReference>
<evidence type="ECO:0000259" key="7">
    <source>
        <dbReference type="Pfam" id="PF04542"/>
    </source>
</evidence>
<keyword evidence="6" id="KW-0812">Transmembrane</keyword>
<name>A0A367ZQJ3_9BACT</name>
<dbReference type="InterPro" id="IPR014284">
    <property type="entry name" value="RNA_pol_sigma-70_dom"/>
</dbReference>
<evidence type="ECO:0000256" key="4">
    <source>
        <dbReference type="ARBA" id="ARBA00023125"/>
    </source>
</evidence>
<dbReference type="SUPFAM" id="SSF88946">
    <property type="entry name" value="Sigma2 domain of RNA polymerase sigma factors"/>
    <property type="match status" value="1"/>
</dbReference>
<dbReference type="PANTHER" id="PTHR43133:SF8">
    <property type="entry name" value="RNA POLYMERASE SIGMA FACTOR HI_1459-RELATED"/>
    <property type="match status" value="1"/>
</dbReference>
<dbReference type="InterPro" id="IPR013324">
    <property type="entry name" value="RNA_pol_sigma_r3/r4-like"/>
</dbReference>
<keyword evidence="4" id="KW-0238">DNA-binding</keyword>
<keyword evidence="6" id="KW-0472">Membrane</keyword>
<dbReference type="Gene3D" id="1.10.1740.10">
    <property type="match status" value="1"/>
</dbReference>
<dbReference type="SUPFAM" id="SSF88659">
    <property type="entry name" value="Sigma3 and sigma4 domains of RNA polymerase sigma factors"/>
    <property type="match status" value="1"/>
</dbReference>
<dbReference type="NCBIfam" id="TIGR02937">
    <property type="entry name" value="sigma70-ECF"/>
    <property type="match status" value="1"/>
</dbReference>
<keyword evidence="5" id="KW-0804">Transcription</keyword>
<gene>
    <name evidence="9" type="ORF">OZSIB_4114</name>
</gene>
<dbReference type="InterPro" id="IPR007627">
    <property type="entry name" value="RNA_pol_sigma70_r2"/>
</dbReference>
<feature type="transmembrane region" description="Helical" evidence="6">
    <location>
        <begin position="12"/>
        <end position="31"/>
    </location>
</feature>
<dbReference type="EMBL" id="QOQW01000011">
    <property type="protein sequence ID" value="RCK79642.1"/>
    <property type="molecule type" value="Genomic_DNA"/>
</dbReference>
<sequence length="174" mass="19730">MIERAKAGDARAFAAIYHAYAALVFSVALRISRVWQDAEEITQEVFLTLFRKFSQFNFLSSLKTWLYRIAVNTALNARRGHLREEARRLVYQKSAILGRGAVTDPAAQVEAEAEANALLDLLPPEQRVCLVLRTIEGLSYQEIAEVLQININTVRSRLKRGRETLLAWKQGEAK</sequence>
<evidence type="ECO:0000256" key="1">
    <source>
        <dbReference type="ARBA" id="ARBA00010641"/>
    </source>
</evidence>
<accession>A0A367ZQJ3</accession>
<evidence type="ECO:0000256" key="3">
    <source>
        <dbReference type="ARBA" id="ARBA00023082"/>
    </source>
</evidence>
<dbReference type="PANTHER" id="PTHR43133">
    <property type="entry name" value="RNA POLYMERASE ECF-TYPE SIGMA FACTO"/>
    <property type="match status" value="1"/>
</dbReference>
<dbReference type="GO" id="GO:0006352">
    <property type="term" value="P:DNA-templated transcription initiation"/>
    <property type="evidence" value="ECO:0007669"/>
    <property type="project" value="InterPro"/>
</dbReference>
<keyword evidence="3" id="KW-0731">Sigma factor</keyword>
<reference evidence="9 10" key="1">
    <citation type="submission" date="2018-05" db="EMBL/GenBank/DDBJ databases">
        <title>A metagenomic window into the 2 km-deep terrestrial subsurface aquifer revealed taxonomically and functionally diverse microbial community comprising novel uncultured bacterial lineages.</title>
        <authorList>
            <person name="Kadnikov V.V."/>
            <person name="Mardanov A.V."/>
            <person name="Beletsky A.V."/>
            <person name="Banks D."/>
            <person name="Pimenov N.V."/>
            <person name="Frank Y.A."/>
            <person name="Karnachuk O.V."/>
            <person name="Ravin N.V."/>
        </authorList>
    </citation>
    <scope>NUCLEOTIDE SEQUENCE [LARGE SCALE GENOMIC DNA]</scope>
    <source>
        <strain evidence="9">BY5</strain>
    </source>
</reference>
<dbReference type="Gene3D" id="1.10.10.10">
    <property type="entry name" value="Winged helix-like DNA-binding domain superfamily/Winged helix DNA-binding domain"/>
    <property type="match status" value="1"/>
</dbReference>
<dbReference type="InterPro" id="IPR013249">
    <property type="entry name" value="RNA_pol_sigma70_r4_t2"/>
</dbReference>
<keyword evidence="2" id="KW-0805">Transcription regulation</keyword>
<feature type="domain" description="RNA polymerase sigma factor 70 region 4 type 2" evidence="8">
    <location>
        <begin position="117"/>
        <end position="165"/>
    </location>
</feature>
<evidence type="ECO:0000313" key="10">
    <source>
        <dbReference type="Proteomes" id="UP000252355"/>
    </source>
</evidence>
<dbReference type="AlphaFoldDB" id="A0A367ZQJ3"/>
<protein>
    <submittedName>
        <fullName evidence="9">RNA polymerase sigma factor RpoE</fullName>
    </submittedName>
</protein>
<dbReference type="GO" id="GO:0016987">
    <property type="term" value="F:sigma factor activity"/>
    <property type="evidence" value="ECO:0007669"/>
    <property type="project" value="UniProtKB-KW"/>
</dbReference>
<comment type="similarity">
    <text evidence="1">Belongs to the sigma-70 factor family. ECF subfamily.</text>
</comment>
<dbReference type="InterPro" id="IPR036388">
    <property type="entry name" value="WH-like_DNA-bd_sf"/>
</dbReference>
<proteinExistence type="inferred from homology"/>
<feature type="domain" description="RNA polymerase sigma-70 region 2" evidence="7">
    <location>
        <begin position="16"/>
        <end position="81"/>
    </location>
</feature>
<dbReference type="CDD" id="cd06171">
    <property type="entry name" value="Sigma70_r4"/>
    <property type="match status" value="1"/>
</dbReference>